<dbReference type="RefSeq" id="WP_075017448.1">
    <property type="nucleotide sequence ID" value="NZ_FODD01000023.1"/>
</dbReference>
<dbReference type="OrthoDB" id="4330829at2"/>
<sequence>MSPSPAPAGPGLRLRSATAAALVALAAGGFAGLTACDDSGGGASGSASPASQPAGGLPSSLESLASQAQSAASAAASTAASSAGAVASSFAASVEAKATGDQAAAKAELAKVSGPGNAGQDVHLTGLPTEQTGGLHAALVTITNHGGSTASYAVKVEFTDSGGKVVDTAFVGAKDVKAGKKASPVAFTIKDVDKPLFPRVAQAQRY</sequence>
<organism evidence="3 4">
    <name type="scientific">Actinacidiphila rubida</name>
    <dbReference type="NCBI Taxonomy" id="310780"/>
    <lineage>
        <taxon>Bacteria</taxon>
        <taxon>Bacillati</taxon>
        <taxon>Actinomycetota</taxon>
        <taxon>Actinomycetes</taxon>
        <taxon>Kitasatosporales</taxon>
        <taxon>Streptomycetaceae</taxon>
        <taxon>Actinacidiphila</taxon>
    </lineage>
</organism>
<evidence type="ECO:0008006" key="5">
    <source>
        <dbReference type="Google" id="ProtNLM"/>
    </source>
</evidence>
<gene>
    <name evidence="3" type="ORF">SAMN05216267_102390</name>
</gene>
<dbReference type="Proteomes" id="UP000181951">
    <property type="component" value="Unassembled WGS sequence"/>
</dbReference>
<protein>
    <recommendedName>
        <fullName evidence="5">Lipoprotein</fullName>
    </recommendedName>
</protein>
<reference evidence="3 4" key="1">
    <citation type="submission" date="2016-10" db="EMBL/GenBank/DDBJ databases">
        <authorList>
            <person name="de Groot N.N."/>
        </authorList>
    </citation>
    <scope>NUCLEOTIDE SEQUENCE [LARGE SCALE GENOMIC DNA]</scope>
    <source>
        <strain evidence="3 4">CGMCC 4.2026</strain>
    </source>
</reference>
<dbReference type="EMBL" id="FODD01000023">
    <property type="protein sequence ID" value="SEO32952.1"/>
    <property type="molecule type" value="Genomic_DNA"/>
</dbReference>
<name>A0A1H8NTS7_9ACTN</name>
<feature type="signal peptide" evidence="2">
    <location>
        <begin position="1"/>
        <end position="31"/>
    </location>
</feature>
<accession>A0A1H8NTS7</accession>
<evidence type="ECO:0000313" key="4">
    <source>
        <dbReference type="Proteomes" id="UP000181951"/>
    </source>
</evidence>
<feature type="chain" id="PRO_5039649366" description="Lipoprotein" evidence="2">
    <location>
        <begin position="32"/>
        <end position="206"/>
    </location>
</feature>
<keyword evidence="4" id="KW-1185">Reference proteome</keyword>
<feature type="region of interest" description="Disordered" evidence="1">
    <location>
        <begin position="38"/>
        <end position="62"/>
    </location>
</feature>
<feature type="compositionally biased region" description="Low complexity" evidence="1">
    <location>
        <begin position="45"/>
        <end position="62"/>
    </location>
</feature>
<proteinExistence type="predicted"/>
<dbReference type="STRING" id="310780.SAMN05216267_102390"/>
<evidence type="ECO:0000313" key="3">
    <source>
        <dbReference type="EMBL" id="SEO32952.1"/>
    </source>
</evidence>
<evidence type="ECO:0000256" key="2">
    <source>
        <dbReference type="SAM" id="SignalP"/>
    </source>
</evidence>
<dbReference type="AlphaFoldDB" id="A0A1H8NTS7"/>
<evidence type="ECO:0000256" key="1">
    <source>
        <dbReference type="SAM" id="MobiDB-lite"/>
    </source>
</evidence>
<keyword evidence="2" id="KW-0732">Signal</keyword>